<evidence type="ECO:0000313" key="2">
    <source>
        <dbReference type="EMBL" id="KNZ49274.1"/>
    </source>
</evidence>
<reference evidence="2 3" key="1">
    <citation type="submission" date="2015-08" db="EMBL/GenBank/DDBJ databases">
        <title>Next Generation Sequencing and Analysis of the Genome of Puccinia sorghi L Schw, the Causal Agent of Maize Common Rust.</title>
        <authorList>
            <person name="Rochi L."/>
            <person name="Burguener G."/>
            <person name="Darino M."/>
            <person name="Turjanski A."/>
            <person name="Kreff E."/>
            <person name="Dieguez M.J."/>
            <person name="Sacco F."/>
        </authorList>
    </citation>
    <scope>NUCLEOTIDE SEQUENCE [LARGE SCALE GENOMIC DNA]</scope>
    <source>
        <strain evidence="2 3">RO10H11247</strain>
    </source>
</reference>
<name>A0A0L6UL76_9BASI</name>
<sequence>MQTCKCSVCIKFQYLDDTGQRQQGRYLSARIITQHRFDDYQRAISIPTFSHNDDTLSDSLESPSTTESELSSIIEHQNPLGQNCKTAIRMIINILQVATKHPNTPQVLRTIPRDPRTLIKRAQLDVTLTEKICCQICFCLYEFEPSDLWLCTYKRFNNSDPCGEELFVKRKIYRGHRDVGDLAYYTKPPKVSANAVATPRCVFLSQPILTWLTWLLSKPETEKAMEEWIQFNQDLKDQGYTSDVQHGQNFVNTDWKKETDMLQIVLSLFVDWFNPRGNKISGKVASTGLLAISCLNLPPSVRNKLSHMCIAGITPGPYSPDPQTFNHLLGPLVDELIILDAGITIPTYQFPNGRFVQAKLLAVYGDILATKKVVGFASHSATKFCTFCHATQAELPSLRLSARREKEETITAARNSLAAMSAQAQSEILKATGVRWSELNRLAYWDPSRHVVLGAMHNWLEGILQGHFRVRWRFGSVSPKESKKKRRTVPQSTSGPNKRARIPIQSTMEIDSEDEVWLSETDSDEDILLNSGEGCSFFTGDDVDQFRSLMKQVILPPGVPHLPHNLGEASHGKLSASQWHALFVFIIPIVIPQMYVDQPGKVEVNSNRYKFLVNTAHLVQCTNVVFARKFKAGDLKRFEMHYTKYSNSVSDLFEDVKIQPNHHFALHIPQQMAAWGPLSGVAEFPGERLIGFLQKISTNNKITEMHRSMMTRGCRLQRLMDDAEYTQLKEGQDKDNRGTRQQPCSIRLLSSRYDLLLRLVEEEDQSVVHRDTFPVPRRRWALCGDVLPIRSINCNGLMVGSMAPRDCVVVQRGGKMKYGLVRQCYRYSGRSRAEGEFLVMSTITNLYPKVTKKIPSRPFRYLLFLYGMVVGRVEDTEEAVWPSEVTSLASYQHLAHNTFSIPSNGIALIPHGYDAFLNISGHE</sequence>
<organism evidence="2 3">
    <name type="scientific">Puccinia sorghi</name>
    <dbReference type="NCBI Taxonomy" id="27349"/>
    <lineage>
        <taxon>Eukaryota</taxon>
        <taxon>Fungi</taxon>
        <taxon>Dikarya</taxon>
        <taxon>Basidiomycota</taxon>
        <taxon>Pucciniomycotina</taxon>
        <taxon>Pucciniomycetes</taxon>
        <taxon>Pucciniales</taxon>
        <taxon>Pucciniaceae</taxon>
        <taxon>Puccinia</taxon>
    </lineage>
</organism>
<evidence type="ECO:0000256" key="1">
    <source>
        <dbReference type="SAM" id="MobiDB-lite"/>
    </source>
</evidence>
<dbReference type="AlphaFoldDB" id="A0A0L6UL76"/>
<dbReference type="OrthoDB" id="2505776at2759"/>
<comment type="caution">
    <text evidence="2">The sequence shown here is derived from an EMBL/GenBank/DDBJ whole genome shotgun (WGS) entry which is preliminary data.</text>
</comment>
<dbReference type="PANTHER" id="PTHR46579:SF1">
    <property type="entry name" value="F5_8 TYPE C DOMAIN-CONTAINING PROTEIN"/>
    <property type="match status" value="1"/>
</dbReference>
<accession>A0A0L6UL76</accession>
<proteinExistence type="predicted"/>
<dbReference type="PANTHER" id="PTHR46579">
    <property type="entry name" value="F5/8 TYPE C DOMAIN-CONTAINING PROTEIN-RELATED"/>
    <property type="match status" value="1"/>
</dbReference>
<dbReference type="Proteomes" id="UP000037035">
    <property type="component" value="Unassembled WGS sequence"/>
</dbReference>
<dbReference type="EMBL" id="LAVV01010287">
    <property type="protein sequence ID" value="KNZ49274.1"/>
    <property type="molecule type" value="Genomic_DNA"/>
</dbReference>
<dbReference type="STRING" id="27349.A0A0L6UL76"/>
<keyword evidence="3" id="KW-1185">Reference proteome</keyword>
<protein>
    <submittedName>
        <fullName evidence="2">Uncharacterized protein</fullName>
    </submittedName>
</protein>
<gene>
    <name evidence="2" type="ORF">VP01_510g11</name>
</gene>
<dbReference type="VEuPathDB" id="FungiDB:VP01_510g11"/>
<evidence type="ECO:0000313" key="3">
    <source>
        <dbReference type="Proteomes" id="UP000037035"/>
    </source>
</evidence>
<feature type="region of interest" description="Disordered" evidence="1">
    <location>
        <begin position="479"/>
        <end position="500"/>
    </location>
</feature>